<sequence>MEDFLLKYIQLRFYKFVSFIFGVVLLFLFFNLIDNFLLKFISNNNDRLKIYLFITICWAVYWLYFRYYLRKNKKNKIGLVIAIKVESRREESRLKNDFISKLRENVNKEEFGKLINIIVLKNHVAEKMQGKDAICKLHKKLKGHFYIWGSIKRRKDGANKYFLNLNGMVVHSPINIRASKALSNEFTGILPKEISFLEDLELRGFEFAADIVYLASRYVTGIAAFISGYTLIAYNFHNNLYGEFNKFRPLPENLQRIRNRIPILISNEALLLARYNYNNNNIAEMENWINTALQSNVNNYGVWLLKAIYQFKIVNDPIGALDCLKKARKNAHYTFEWRYSRAFLLFWLEKYTEALKDCNYLAKNNYQNESITTEEVENFTLEQLLTHKKPQLYFWLGFINYRKRFNFPKSLKYFEEFERNANDLSFNILKQKSQVYLSQIKQKMKIS</sequence>
<proteinExistence type="predicted"/>
<comment type="caution">
    <text evidence="2">The sequence shown here is derived from an EMBL/GenBank/DDBJ whole genome shotgun (WGS) entry which is preliminary data.</text>
</comment>
<accession>A0A1G1XN46</accession>
<dbReference type="InterPro" id="IPR011990">
    <property type="entry name" value="TPR-like_helical_dom_sf"/>
</dbReference>
<organism evidence="2 3">
    <name type="scientific">Candidatus Buchananbacteria bacterium RBG_13_36_9</name>
    <dbReference type="NCBI Taxonomy" id="1797530"/>
    <lineage>
        <taxon>Bacteria</taxon>
        <taxon>Candidatus Buchananiibacteriota</taxon>
    </lineage>
</organism>
<dbReference type="SUPFAM" id="SSF48452">
    <property type="entry name" value="TPR-like"/>
    <property type="match status" value="1"/>
</dbReference>
<feature type="transmembrane region" description="Helical" evidence="1">
    <location>
        <begin position="50"/>
        <end position="69"/>
    </location>
</feature>
<feature type="transmembrane region" description="Helical" evidence="1">
    <location>
        <begin position="12"/>
        <end position="30"/>
    </location>
</feature>
<protein>
    <submittedName>
        <fullName evidence="2">Uncharacterized protein</fullName>
    </submittedName>
</protein>
<keyword evidence="1" id="KW-0472">Membrane</keyword>
<keyword evidence="1" id="KW-0812">Transmembrane</keyword>
<dbReference type="EMBL" id="MHHZ01000022">
    <property type="protein sequence ID" value="OGY41076.1"/>
    <property type="molecule type" value="Genomic_DNA"/>
</dbReference>
<gene>
    <name evidence="2" type="ORF">A2Y82_01565</name>
</gene>
<evidence type="ECO:0000313" key="2">
    <source>
        <dbReference type="EMBL" id="OGY41076.1"/>
    </source>
</evidence>
<dbReference type="AlphaFoldDB" id="A0A1G1XN46"/>
<keyword evidence="1" id="KW-1133">Transmembrane helix</keyword>
<dbReference type="Gene3D" id="1.25.40.10">
    <property type="entry name" value="Tetratricopeptide repeat domain"/>
    <property type="match status" value="1"/>
</dbReference>
<name>A0A1G1XN46_9BACT</name>
<dbReference type="Proteomes" id="UP000176498">
    <property type="component" value="Unassembled WGS sequence"/>
</dbReference>
<reference evidence="2 3" key="1">
    <citation type="journal article" date="2016" name="Nat. Commun.">
        <title>Thousands of microbial genomes shed light on interconnected biogeochemical processes in an aquifer system.</title>
        <authorList>
            <person name="Anantharaman K."/>
            <person name="Brown C.T."/>
            <person name="Hug L.A."/>
            <person name="Sharon I."/>
            <person name="Castelle C.J."/>
            <person name="Probst A.J."/>
            <person name="Thomas B.C."/>
            <person name="Singh A."/>
            <person name="Wilkins M.J."/>
            <person name="Karaoz U."/>
            <person name="Brodie E.L."/>
            <person name="Williams K.H."/>
            <person name="Hubbard S.S."/>
            <person name="Banfield J.F."/>
        </authorList>
    </citation>
    <scope>NUCLEOTIDE SEQUENCE [LARGE SCALE GENOMIC DNA]</scope>
</reference>
<evidence type="ECO:0000313" key="3">
    <source>
        <dbReference type="Proteomes" id="UP000176498"/>
    </source>
</evidence>
<evidence type="ECO:0000256" key="1">
    <source>
        <dbReference type="SAM" id="Phobius"/>
    </source>
</evidence>